<organism evidence="4 5">
    <name type="scientific">Actinomadura namibiensis</name>
    <dbReference type="NCBI Taxonomy" id="182080"/>
    <lineage>
        <taxon>Bacteria</taxon>
        <taxon>Bacillati</taxon>
        <taxon>Actinomycetota</taxon>
        <taxon>Actinomycetes</taxon>
        <taxon>Streptosporangiales</taxon>
        <taxon>Thermomonosporaceae</taxon>
        <taxon>Actinomadura</taxon>
    </lineage>
</organism>
<name>A0A7W3QIX2_ACTNM</name>
<dbReference type="Gene3D" id="3.40.50.150">
    <property type="entry name" value="Vaccinia Virus protein VP39"/>
    <property type="match status" value="1"/>
</dbReference>
<dbReference type="GO" id="GO:0032259">
    <property type="term" value="P:methylation"/>
    <property type="evidence" value="ECO:0007669"/>
    <property type="project" value="UniProtKB-KW"/>
</dbReference>
<dbReference type="PANTHER" id="PTHR10509:SF85">
    <property type="entry name" value="O-METHYLTRANSFERASE RV1220C-RELATED"/>
    <property type="match status" value="1"/>
</dbReference>
<dbReference type="AlphaFoldDB" id="A0A7W3QIX2"/>
<dbReference type="RefSeq" id="WP_182841354.1">
    <property type="nucleotide sequence ID" value="NZ_BAAALP010000006.1"/>
</dbReference>
<accession>A0A7W3QIX2</accession>
<dbReference type="CDD" id="cd02440">
    <property type="entry name" value="AdoMet_MTases"/>
    <property type="match status" value="1"/>
</dbReference>
<keyword evidence="3" id="KW-0949">S-adenosyl-L-methionine</keyword>
<dbReference type="GO" id="GO:0008171">
    <property type="term" value="F:O-methyltransferase activity"/>
    <property type="evidence" value="ECO:0007669"/>
    <property type="project" value="InterPro"/>
</dbReference>
<dbReference type="Pfam" id="PF01596">
    <property type="entry name" value="Methyltransf_3"/>
    <property type="match status" value="1"/>
</dbReference>
<evidence type="ECO:0000256" key="1">
    <source>
        <dbReference type="ARBA" id="ARBA00022603"/>
    </source>
</evidence>
<dbReference type="PANTHER" id="PTHR10509">
    <property type="entry name" value="O-METHYLTRANSFERASE-RELATED"/>
    <property type="match status" value="1"/>
</dbReference>
<dbReference type="EMBL" id="JACJIA010000001">
    <property type="protein sequence ID" value="MBA8948761.1"/>
    <property type="molecule type" value="Genomic_DNA"/>
</dbReference>
<dbReference type="Proteomes" id="UP000572680">
    <property type="component" value="Unassembled WGS sequence"/>
</dbReference>
<evidence type="ECO:0000313" key="5">
    <source>
        <dbReference type="Proteomes" id="UP000572680"/>
    </source>
</evidence>
<dbReference type="SUPFAM" id="SSF53335">
    <property type="entry name" value="S-adenosyl-L-methionine-dependent methyltransferases"/>
    <property type="match status" value="1"/>
</dbReference>
<protein>
    <submittedName>
        <fullName evidence="4">Putative O-methyltransferase YrrM</fullName>
    </submittedName>
</protein>
<keyword evidence="5" id="KW-1185">Reference proteome</keyword>
<evidence type="ECO:0000256" key="2">
    <source>
        <dbReference type="ARBA" id="ARBA00022679"/>
    </source>
</evidence>
<keyword evidence="2 4" id="KW-0808">Transferase</keyword>
<dbReference type="PROSITE" id="PS51682">
    <property type="entry name" value="SAM_OMT_I"/>
    <property type="match status" value="1"/>
</dbReference>
<keyword evidence="1 4" id="KW-0489">Methyltransferase</keyword>
<dbReference type="InterPro" id="IPR050362">
    <property type="entry name" value="Cation-dep_OMT"/>
</dbReference>
<dbReference type="GO" id="GO:0008757">
    <property type="term" value="F:S-adenosylmethionine-dependent methyltransferase activity"/>
    <property type="evidence" value="ECO:0007669"/>
    <property type="project" value="TreeGrafter"/>
</dbReference>
<dbReference type="InterPro" id="IPR002935">
    <property type="entry name" value="SAM_O-MeTrfase"/>
</dbReference>
<proteinExistence type="predicted"/>
<evidence type="ECO:0000256" key="3">
    <source>
        <dbReference type="ARBA" id="ARBA00022691"/>
    </source>
</evidence>
<dbReference type="InterPro" id="IPR029063">
    <property type="entry name" value="SAM-dependent_MTases_sf"/>
</dbReference>
<reference evidence="4 5" key="1">
    <citation type="submission" date="2020-08" db="EMBL/GenBank/DDBJ databases">
        <title>Genomic Encyclopedia of Type Strains, Phase IV (KMG-IV): sequencing the most valuable type-strain genomes for metagenomic binning, comparative biology and taxonomic classification.</title>
        <authorList>
            <person name="Goeker M."/>
        </authorList>
    </citation>
    <scope>NUCLEOTIDE SEQUENCE [LARGE SCALE GENOMIC DNA]</scope>
    <source>
        <strain evidence="4 5">DSM 44197</strain>
    </source>
</reference>
<gene>
    <name evidence="4" type="ORF">HNR61_000359</name>
</gene>
<evidence type="ECO:0000313" key="4">
    <source>
        <dbReference type="EMBL" id="MBA8948761.1"/>
    </source>
</evidence>
<sequence>MEEFHLEDEPLLNARRRGEEAGALPIGPAGGAALRFLATMLNARTVVEVGSGCGVSGIWLLRGMAKDAVLTSVDVDHENQRLAKLAYREAGLGSSRTRMIVGRALEVLPRLTDGAYDMVFCDADRREYPEYLTAALRLLRPGGVVALDNALWHRRGSDQARRDPETQAVREVHQMIREDERLVPLLLPVGDGLLCAVKRD</sequence>
<comment type="caution">
    <text evidence="4">The sequence shown here is derived from an EMBL/GenBank/DDBJ whole genome shotgun (WGS) entry which is preliminary data.</text>
</comment>